<dbReference type="RefSeq" id="WP_088752805.1">
    <property type="nucleotide sequence ID" value="NZ_NJGU01000024.1"/>
</dbReference>
<dbReference type="InterPro" id="IPR009057">
    <property type="entry name" value="Homeodomain-like_sf"/>
</dbReference>
<evidence type="ECO:0000256" key="2">
    <source>
        <dbReference type="ARBA" id="ARBA00023125"/>
    </source>
</evidence>
<keyword evidence="2" id="KW-0238">DNA-binding</keyword>
<dbReference type="GO" id="GO:0043565">
    <property type="term" value="F:sequence-specific DNA binding"/>
    <property type="evidence" value="ECO:0007669"/>
    <property type="project" value="InterPro"/>
</dbReference>
<proteinExistence type="predicted"/>
<feature type="region of interest" description="Disordered" evidence="4">
    <location>
        <begin position="1"/>
        <end position="24"/>
    </location>
</feature>
<dbReference type="PANTHER" id="PTHR46796">
    <property type="entry name" value="HTH-TYPE TRANSCRIPTIONAL ACTIVATOR RHAS-RELATED"/>
    <property type="match status" value="1"/>
</dbReference>
<reference evidence="6 7" key="1">
    <citation type="submission" date="2017-06" db="EMBL/GenBank/DDBJ databases">
        <title>Herbaspirillum phytohormonus sp. nov., isolated from the root nodule of Robinia pseudoacacia in lead-zinc mine.</title>
        <authorList>
            <person name="Fan M."/>
            <person name="Lin Y."/>
        </authorList>
    </citation>
    <scope>NUCLEOTIDE SEQUENCE [LARGE SCALE GENOMIC DNA]</scope>
    <source>
        <strain evidence="6 7">HZ10</strain>
    </source>
</reference>
<feature type="domain" description="HTH araC/xylS-type" evidence="5">
    <location>
        <begin position="236"/>
        <end position="336"/>
    </location>
</feature>
<evidence type="ECO:0000313" key="6">
    <source>
        <dbReference type="EMBL" id="OWY26371.1"/>
    </source>
</evidence>
<keyword evidence="3" id="KW-0804">Transcription</keyword>
<gene>
    <name evidence="6" type="ORF">CEJ42_24220</name>
</gene>
<name>A0A2D0B450_9BURK</name>
<dbReference type="Gene3D" id="1.10.10.60">
    <property type="entry name" value="Homeodomain-like"/>
    <property type="match status" value="1"/>
</dbReference>
<dbReference type="PROSITE" id="PS00041">
    <property type="entry name" value="HTH_ARAC_FAMILY_1"/>
    <property type="match status" value="1"/>
</dbReference>
<dbReference type="InterPro" id="IPR018062">
    <property type="entry name" value="HTH_AraC-typ_CS"/>
</dbReference>
<comment type="caution">
    <text evidence="6">The sequence shown here is derived from an EMBL/GenBank/DDBJ whole genome shotgun (WGS) entry which is preliminary data.</text>
</comment>
<dbReference type="Pfam" id="PF12833">
    <property type="entry name" value="HTH_18"/>
    <property type="match status" value="1"/>
</dbReference>
<accession>A0A2D0B450</accession>
<evidence type="ECO:0000256" key="3">
    <source>
        <dbReference type="ARBA" id="ARBA00023163"/>
    </source>
</evidence>
<protein>
    <submittedName>
        <fullName evidence="6">AraC family transcriptional regulator</fullName>
    </submittedName>
</protein>
<organism evidence="6 7">
    <name type="scientific">Herbaspirillum robiniae</name>
    <dbReference type="NCBI Taxonomy" id="2014887"/>
    <lineage>
        <taxon>Bacteria</taxon>
        <taxon>Pseudomonadati</taxon>
        <taxon>Pseudomonadota</taxon>
        <taxon>Betaproteobacteria</taxon>
        <taxon>Burkholderiales</taxon>
        <taxon>Oxalobacteraceae</taxon>
        <taxon>Herbaspirillum</taxon>
    </lineage>
</organism>
<feature type="compositionally biased region" description="Polar residues" evidence="4">
    <location>
        <begin position="1"/>
        <end position="12"/>
    </location>
</feature>
<dbReference type="SUPFAM" id="SSF46689">
    <property type="entry name" value="Homeodomain-like"/>
    <property type="match status" value="2"/>
</dbReference>
<sequence length="340" mass="37255">MSEAQLFQTATASPGHGATLAQPHTKQALRTVVARDVDQHAHNLTNWEQRYDQLACGAFEGVLDEWQSAGLQIFREGTSRAIRQSCRVWPDAFWFGIEARAGGMRINGRQVGADAVMTRPGGCEFELVTPDRHEIYGIVVQRDALLATAARLGCDVDWGKLVQAELLSVEHEGLDGCRRHIGELLQLAGGMHGVAGNAALQLRQEAVLVSLLALLDGGEIEAGAGASLQRRRRIVNDAREYAMAQHENPVTVPMLCEAVHVSRRTLQYCFEDVLGISPMTYLRSLRLNGVRRALWASDGKHAIGDIAAAWGFANFSQFSCDYKKLFGETPSAAVQGRTRH</sequence>
<dbReference type="InterPro" id="IPR018060">
    <property type="entry name" value="HTH_AraC"/>
</dbReference>
<dbReference type="InterPro" id="IPR050204">
    <property type="entry name" value="AraC_XylS_family_regulators"/>
</dbReference>
<dbReference type="Proteomes" id="UP000197596">
    <property type="component" value="Unassembled WGS sequence"/>
</dbReference>
<evidence type="ECO:0000256" key="1">
    <source>
        <dbReference type="ARBA" id="ARBA00023015"/>
    </source>
</evidence>
<keyword evidence="1" id="KW-0805">Transcription regulation</keyword>
<dbReference type="GO" id="GO:0003700">
    <property type="term" value="F:DNA-binding transcription factor activity"/>
    <property type="evidence" value="ECO:0007669"/>
    <property type="project" value="InterPro"/>
</dbReference>
<dbReference type="PROSITE" id="PS01124">
    <property type="entry name" value="HTH_ARAC_FAMILY_2"/>
    <property type="match status" value="1"/>
</dbReference>
<dbReference type="SMART" id="SM00342">
    <property type="entry name" value="HTH_ARAC"/>
    <property type="match status" value="1"/>
</dbReference>
<dbReference type="PANTHER" id="PTHR46796:SF12">
    <property type="entry name" value="HTH-TYPE DNA-BINDING TRANSCRIPTIONAL ACTIVATOR EUTR"/>
    <property type="match status" value="1"/>
</dbReference>
<evidence type="ECO:0000256" key="4">
    <source>
        <dbReference type="SAM" id="MobiDB-lite"/>
    </source>
</evidence>
<dbReference type="AlphaFoldDB" id="A0A2D0B450"/>
<evidence type="ECO:0000259" key="5">
    <source>
        <dbReference type="PROSITE" id="PS01124"/>
    </source>
</evidence>
<dbReference type="EMBL" id="NJGU01000024">
    <property type="protein sequence ID" value="OWY26371.1"/>
    <property type="molecule type" value="Genomic_DNA"/>
</dbReference>
<evidence type="ECO:0000313" key="7">
    <source>
        <dbReference type="Proteomes" id="UP000197596"/>
    </source>
</evidence>